<dbReference type="PROSITE" id="PS50966">
    <property type="entry name" value="ZF_SWIM"/>
    <property type="match status" value="1"/>
</dbReference>
<dbReference type="EMBL" id="JASCZI010000001">
    <property type="protein sequence ID" value="MED6105896.1"/>
    <property type="molecule type" value="Genomic_DNA"/>
</dbReference>
<dbReference type="Pfam" id="PF04434">
    <property type="entry name" value="SWIM"/>
    <property type="match status" value="1"/>
</dbReference>
<evidence type="ECO:0000313" key="5">
    <source>
        <dbReference type="Proteomes" id="UP001341840"/>
    </source>
</evidence>
<evidence type="ECO:0000259" key="3">
    <source>
        <dbReference type="PROSITE" id="PS50966"/>
    </source>
</evidence>
<keyword evidence="5" id="KW-1185">Reference proteome</keyword>
<dbReference type="Proteomes" id="UP001341840">
    <property type="component" value="Unassembled WGS sequence"/>
</dbReference>
<reference evidence="4 5" key="1">
    <citation type="journal article" date="2023" name="Plants (Basel)">
        <title>Bridging the Gap: Combining Genomics and Transcriptomics Approaches to Understand Stylosanthes scabra, an Orphan Legume from the Brazilian Caatinga.</title>
        <authorList>
            <person name="Ferreira-Neto J.R.C."/>
            <person name="da Silva M.D."/>
            <person name="Binneck E."/>
            <person name="de Melo N.F."/>
            <person name="da Silva R.H."/>
            <person name="de Melo A.L.T.M."/>
            <person name="Pandolfi V."/>
            <person name="Bustamante F.O."/>
            <person name="Brasileiro-Vidal A.C."/>
            <person name="Benko-Iseppon A.M."/>
        </authorList>
    </citation>
    <scope>NUCLEOTIDE SEQUENCE [LARGE SCALE GENOMIC DNA]</scope>
    <source>
        <tissue evidence="4">Leaves</tissue>
    </source>
</reference>
<comment type="caution">
    <text evidence="4">The sequence shown here is derived from an EMBL/GenBank/DDBJ whole genome shotgun (WGS) entry which is preliminary data.</text>
</comment>
<name>A0ABU6Q368_9FABA</name>
<protein>
    <recommendedName>
        <fullName evidence="3">SWIM-type domain-containing protein</fullName>
    </recommendedName>
</protein>
<organism evidence="4 5">
    <name type="scientific">Stylosanthes scabra</name>
    <dbReference type="NCBI Taxonomy" id="79078"/>
    <lineage>
        <taxon>Eukaryota</taxon>
        <taxon>Viridiplantae</taxon>
        <taxon>Streptophyta</taxon>
        <taxon>Embryophyta</taxon>
        <taxon>Tracheophyta</taxon>
        <taxon>Spermatophyta</taxon>
        <taxon>Magnoliopsida</taxon>
        <taxon>eudicotyledons</taxon>
        <taxon>Gunneridae</taxon>
        <taxon>Pentapetalae</taxon>
        <taxon>rosids</taxon>
        <taxon>fabids</taxon>
        <taxon>Fabales</taxon>
        <taxon>Fabaceae</taxon>
        <taxon>Papilionoideae</taxon>
        <taxon>50 kb inversion clade</taxon>
        <taxon>dalbergioids sensu lato</taxon>
        <taxon>Dalbergieae</taxon>
        <taxon>Pterocarpus clade</taxon>
        <taxon>Stylosanthes</taxon>
    </lineage>
</organism>
<sequence length="267" mass="29731">MSTFRCSCLGMESFGLPCVHQLAVLLEKDEVTLPNTLVLPRWIVLLSPLFLVGTIPTSPWYYLYDSVHLPRSDPISWSKAAKSGIIRDRLATETGDARSMYRARVSALMHHSKRFVKVACLREDNFKLYTEMVLKHTLELEGLKGLSYEGALDGELPSVSRSHDPGVRDPKRVRTKGTAAANRSCNGKSSKVPKKRRCSLCGLLGHWRTRCPKSTVPTPPFCNRDAGHSAEVRASNHEQSSIRGHVELPDNPSSAWLRVDEIAELGL</sequence>
<feature type="region of interest" description="Disordered" evidence="2">
    <location>
        <begin position="157"/>
        <end position="188"/>
    </location>
</feature>
<dbReference type="SUPFAM" id="SSF57756">
    <property type="entry name" value="Retrovirus zinc finger-like domains"/>
    <property type="match status" value="1"/>
</dbReference>
<keyword evidence="1" id="KW-0479">Metal-binding</keyword>
<proteinExistence type="predicted"/>
<feature type="domain" description="SWIM-type" evidence="3">
    <location>
        <begin position="1"/>
        <end position="29"/>
    </location>
</feature>
<keyword evidence="1" id="KW-0863">Zinc-finger</keyword>
<keyword evidence="1" id="KW-0862">Zinc</keyword>
<evidence type="ECO:0000313" key="4">
    <source>
        <dbReference type="EMBL" id="MED6105896.1"/>
    </source>
</evidence>
<evidence type="ECO:0000256" key="2">
    <source>
        <dbReference type="SAM" id="MobiDB-lite"/>
    </source>
</evidence>
<gene>
    <name evidence="4" type="ORF">PIB30_000024</name>
</gene>
<evidence type="ECO:0000256" key="1">
    <source>
        <dbReference type="PROSITE-ProRule" id="PRU00325"/>
    </source>
</evidence>
<feature type="compositionally biased region" description="Basic and acidic residues" evidence="2">
    <location>
        <begin position="161"/>
        <end position="172"/>
    </location>
</feature>
<accession>A0ABU6Q368</accession>
<dbReference type="InterPro" id="IPR007527">
    <property type="entry name" value="Znf_SWIM"/>
</dbReference>
<dbReference type="InterPro" id="IPR036875">
    <property type="entry name" value="Znf_CCHC_sf"/>
</dbReference>